<evidence type="ECO:0000256" key="2">
    <source>
        <dbReference type="ARBA" id="ARBA00004440"/>
    </source>
</evidence>
<evidence type="ECO:0000259" key="9">
    <source>
        <dbReference type="Pfam" id="PF19038"/>
    </source>
</evidence>
<evidence type="ECO:0000256" key="5">
    <source>
        <dbReference type="ARBA" id="ARBA00043892"/>
    </source>
</evidence>
<evidence type="ECO:0000256" key="1">
    <source>
        <dbReference type="ARBA" id="ARBA00004380"/>
    </source>
</evidence>
<evidence type="ECO:0000256" key="3">
    <source>
        <dbReference type="ARBA" id="ARBA00018132"/>
    </source>
</evidence>
<dbReference type="PANTHER" id="PTHR13027">
    <property type="entry name" value="SAND PROTEIN-RELATED"/>
    <property type="match status" value="1"/>
</dbReference>
<dbReference type="AlphaFoldDB" id="A0A6A6HXS7"/>
<dbReference type="Gene3D" id="3.40.50.720">
    <property type="entry name" value="NAD(P)-binding Rossmann-like Domain"/>
    <property type="match status" value="1"/>
</dbReference>
<dbReference type="RefSeq" id="XP_033677174.1">
    <property type="nucleotide sequence ID" value="XM_033827268.1"/>
</dbReference>
<dbReference type="GO" id="GO:0000329">
    <property type="term" value="C:fungal-type vacuole membrane"/>
    <property type="evidence" value="ECO:0007669"/>
    <property type="project" value="TreeGrafter"/>
</dbReference>
<dbReference type="GO" id="GO:0016192">
    <property type="term" value="P:vesicle-mediated transport"/>
    <property type="evidence" value="ECO:0007669"/>
    <property type="project" value="InterPro"/>
</dbReference>
<dbReference type="InterPro" id="IPR043970">
    <property type="entry name" value="FUZ/MON1/HPS1_longin_3"/>
</dbReference>
<dbReference type="Pfam" id="PF19038">
    <property type="entry name" value="Fuz_longin_3"/>
    <property type="match status" value="1"/>
</dbReference>
<feature type="compositionally biased region" description="Polar residues" evidence="6">
    <location>
        <begin position="513"/>
        <end position="542"/>
    </location>
</feature>
<dbReference type="PRINTS" id="PR01546">
    <property type="entry name" value="YEAST73DUF"/>
</dbReference>
<evidence type="ECO:0000256" key="6">
    <source>
        <dbReference type="SAM" id="MobiDB-lite"/>
    </source>
</evidence>
<accession>A0A6A6HXS7</accession>
<evidence type="ECO:0000259" key="10">
    <source>
        <dbReference type="Pfam" id="PF22917"/>
    </source>
</evidence>
<evidence type="ECO:0000313" key="12">
    <source>
        <dbReference type="Proteomes" id="UP000800094"/>
    </source>
</evidence>
<protein>
    <recommendedName>
        <fullName evidence="3">Vacuolar fusion protein MON1</fullName>
    </recommendedName>
    <alternativeName>
        <fullName evidence="4">Vacuolar fusion protein mon1</fullName>
    </alternativeName>
</protein>
<dbReference type="InterPro" id="IPR004353">
    <property type="entry name" value="Mon1"/>
</dbReference>
<dbReference type="OrthoDB" id="272411at2759"/>
<gene>
    <name evidence="11" type="ORF">BU26DRAFT_511078</name>
</gene>
<dbReference type="PANTHER" id="PTHR13027:SF7">
    <property type="entry name" value="VACUOLAR FUSION PROTEIN MON1 HOMOLOG"/>
    <property type="match status" value="1"/>
</dbReference>
<reference evidence="11" key="1">
    <citation type="journal article" date="2020" name="Stud. Mycol.">
        <title>101 Dothideomycetes genomes: a test case for predicting lifestyles and emergence of pathogens.</title>
        <authorList>
            <person name="Haridas S."/>
            <person name="Albert R."/>
            <person name="Binder M."/>
            <person name="Bloem J."/>
            <person name="Labutti K."/>
            <person name="Salamov A."/>
            <person name="Andreopoulos B."/>
            <person name="Baker S."/>
            <person name="Barry K."/>
            <person name="Bills G."/>
            <person name="Bluhm B."/>
            <person name="Cannon C."/>
            <person name="Castanera R."/>
            <person name="Culley D."/>
            <person name="Daum C."/>
            <person name="Ezra D."/>
            <person name="Gonzalez J."/>
            <person name="Henrissat B."/>
            <person name="Kuo A."/>
            <person name="Liang C."/>
            <person name="Lipzen A."/>
            <person name="Lutzoni F."/>
            <person name="Magnuson J."/>
            <person name="Mondo S."/>
            <person name="Nolan M."/>
            <person name="Ohm R."/>
            <person name="Pangilinan J."/>
            <person name="Park H.-J."/>
            <person name="Ramirez L."/>
            <person name="Alfaro M."/>
            <person name="Sun H."/>
            <person name="Tritt A."/>
            <person name="Yoshinaga Y."/>
            <person name="Zwiers L.-H."/>
            <person name="Turgeon B."/>
            <person name="Goodwin S."/>
            <person name="Spatafora J."/>
            <person name="Crous P."/>
            <person name="Grigoriev I."/>
        </authorList>
    </citation>
    <scope>NUCLEOTIDE SEQUENCE</scope>
    <source>
        <strain evidence="11">CBS 122368</strain>
    </source>
</reference>
<dbReference type="Proteomes" id="UP000800094">
    <property type="component" value="Unassembled WGS sequence"/>
</dbReference>
<dbReference type="GeneID" id="54580598"/>
<organism evidence="11 12">
    <name type="scientific">Trematosphaeria pertusa</name>
    <dbReference type="NCBI Taxonomy" id="390896"/>
    <lineage>
        <taxon>Eukaryota</taxon>
        <taxon>Fungi</taxon>
        <taxon>Dikarya</taxon>
        <taxon>Ascomycota</taxon>
        <taxon>Pezizomycotina</taxon>
        <taxon>Dothideomycetes</taxon>
        <taxon>Pleosporomycetidae</taxon>
        <taxon>Pleosporales</taxon>
        <taxon>Massarineae</taxon>
        <taxon>Trematosphaeriaceae</taxon>
        <taxon>Trematosphaeria</taxon>
    </lineage>
</organism>
<evidence type="ECO:0000313" key="11">
    <source>
        <dbReference type="EMBL" id="KAF2242170.1"/>
    </source>
</evidence>
<feature type="domain" description="FUZ/MON1/HPS1 third Longin" evidence="9">
    <location>
        <begin position="959"/>
        <end position="1058"/>
    </location>
</feature>
<dbReference type="GO" id="GO:0006623">
    <property type="term" value="P:protein targeting to vacuole"/>
    <property type="evidence" value="ECO:0007669"/>
    <property type="project" value="InterPro"/>
</dbReference>
<dbReference type="InterPro" id="IPR036291">
    <property type="entry name" value="NAD(P)-bd_dom_sf"/>
</dbReference>
<dbReference type="CDD" id="cd08948">
    <property type="entry name" value="5beta-POR_like_SDR_a"/>
    <property type="match status" value="1"/>
</dbReference>
<dbReference type="Pfam" id="PF22917">
    <property type="entry name" value="PRISE"/>
    <property type="match status" value="1"/>
</dbReference>
<feature type="region of interest" description="Disordered" evidence="6">
    <location>
        <begin position="407"/>
        <end position="562"/>
    </location>
</feature>
<feature type="compositionally biased region" description="Low complexity" evidence="6">
    <location>
        <begin position="419"/>
        <end position="433"/>
    </location>
</feature>
<dbReference type="GO" id="GO:0032585">
    <property type="term" value="C:multivesicular body membrane"/>
    <property type="evidence" value="ECO:0007669"/>
    <property type="project" value="UniProtKB-SubCell"/>
</dbReference>
<feature type="domain" description="FUZ/MON1/HPS1 second Longin" evidence="8">
    <location>
        <begin position="811"/>
        <end position="927"/>
    </location>
</feature>
<feature type="compositionally biased region" description="Low complexity" evidence="6">
    <location>
        <begin position="460"/>
        <end position="475"/>
    </location>
</feature>
<dbReference type="InterPro" id="IPR055222">
    <property type="entry name" value="PRISE-like_Rossmann-fold"/>
</dbReference>
<name>A0A6A6HXS7_9PLEO</name>
<dbReference type="InterPro" id="IPR043971">
    <property type="entry name" value="FUZ/MON1/HPS1_longin_2"/>
</dbReference>
<dbReference type="EMBL" id="ML987209">
    <property type="protein sequence ID" value="KAF2242170.1"/>
    <property type="molecule type" value="Genomic_DNA"/>
</dbReference>
<feature type="domain" description="PRISE-like Rossmann-fold" evidence="10">
    <location>
        <begin position="51"/>
        <end position="268"/>
    </location>
</feature>
<feature type="domain" description="FUZ/MON1/HPS1 first Longin" evidence="7">
    <location>
        <begin position="649"/>
        <end position="771"/>
    </location>
</feature>
<feature type="compositionally biased region" description="Polar residues" evidence="6">
    <location>
        <begin position="449"/>
        <end position="459"/>
    </location>
</feature>
<comment type="subcellular location">
    <subcellularLocation>
        <location evidence="2">Endosome</location>
        <location evidence="2">Multivesicular body membrane</location>
        <topology evidence="2">Peripheral membrane protein</topology>
    </subcellularLocation>
    <subcellularLocation>
        <location evidence="1">Prevacuolar compartment membrane</location>
        <topology evidence="1">Peripheral membrane protein</topology>
    </subcellularLocation>
</comment>
<evidence type="ECO:0000256" key="4">
    <source>
        <dbReference type="ARBA" id="ARBA00019201"/>
    </source>
</evidence>
<proteinExistence type="predicted"/>
<evidence type="ECO:0000259" key="8">
    <source>
        <dbReference type="Pfam" id="PF19037"/>
    </source>
</evidence>
<dbReference type="GO" id="GO:0035658">
    <property type="term" value="C:Mon1-Ccz1 complex"/>
    <property type="evidence" value="ECO:0007669"/>
    <property type="project" value="TreeGrafter"/>
</dbReference>
<dbReference type="SUPFAM" id="SSF51735">
    <property type="entry name" value="NAD(P)-binding Rossmann-fold domains"/>
    <property type="match status" value="1"/>
</dbReference>
<comment type="function">
    <text evidence="5">In complex with CCZ1, is required for multiple vacuole delivery pathways including the cytoplasm to vacuole transport (Cvt), autophagy, pexophagy and endocytosis. The MON1-CCZ1 complex acts at the fusion of vesicles with the vacuole, through its regulation of the SNARE complex during the coordinated priming and docking stages of fusion, and particularly at the stage of tethering/docking.</text>
</comment>
<dbReference type="InterPro" id="IPR043972">
    <property type="entry name" value="FUZ/MON1/HPS1_longin_1"/>
</dbReference>
<sequence length="1069" mass="117496">MPSAIVTGATGILGREIVFELSKHAQQWPTIHALSRSKKEDYPENVIHNHIDLTSSADDMASDLKNVRGEYVFFAAYLQKDSEQENWDVNGAMLDNFLIALTKCGAIKDVKRIVLVTGCKQYGVHLGVPKNPMLEDAPWLTGDEWPPNFYYNQQTILHKFCKERGKEWVVTYPNDVIGYAVGNFMNLALTLGIYAVVSKELGRGLSFPGSPDFYTKFDCFTSSKLHAQFCAWAATAPAAANQAFNVVNGDTESWQNLWPRVAKYFGMEVKPEQFSDAHASKRGSTMPLMEKPPIAVQAAELGLLNHGITNQSKVEQQIDLAKWSQREDVKGAWAKVADREGLQKETFDKATFGFLGFVLGRNFDLVISMSKARKAGWTGTCTHHGAINGTGALPDLTHDPWQIEEAAAAAAAMDETGNAEPAVAGAASESASPPSSPAPRSSDKVEQQDFVNPTINIIQSVSRSTSTSGLSSVSREGTPPPLPPRPKNAGLLDSRPPTSHATAPMRPQLVAKATTQLSFADTQSHASEAGDQSASSRGSKSRTYFGLRLPSSSRNTSDVEDSASVRSFAPSMAAGIDAESMLGEVLGDHEKSLLRALAPKSVDKELESMFLPDPGFDADFRSEFDEIEEMTADGANEEAVMLQWRAKLKHFLILSSAGKPIYSRHGDDQLITNYIGVVQTIISFYQSTNDTLRGFTAGDVRFVVVSKGPLNLVAITRLPESDAQLRAQLDALYMQILSTLTLPSMERMFAARANYDLRRPLQGTETLLSALADGFTRGSPSTLLSALECLKLRKSHRHIINNTLLKTRSENLLYGLIAASGKLVSVVRPKKHSLHPGDLHLIFNMLFEAGSVKAGGGENWIPLCLPGFNNTGYLYMYVSFLDLEHPSEPMQERPKSREGNSDEVAILLISANKEGFFQLRGMRDALVEQLQRNGSIETIRNAVREGRPRCTDVVPGSPLRHFLYKSRGNVQFTMPSWEPGFGTGLERRRLMNLYGQLHANLHTKPTSLKIHHETATTYIALAWTTPLFELYCVAPGTTSRQALAQAANQVVQWVRREEERVFIIGGAVF</sequence>
<dbReference type="Pfam" id="PF19037">
    <property type="entry name" value="Fuz_longin_2"/>
    <property type="match status" value="1"/>
</dbReference>
<keyword evidence="12" id="KW-1185">Reference proteome</keyword>
<dbReference type="Pfam" id="PF19036">
    <property type="entry name" value="Fuz_longin_1"/>
    <property type="match status" value="1"/>
</dbReference>
<evidence type="ECO:0000259" key="7">
    <source>
        <dbReference type="Pfam" id="PF19036"/>
    </source>
</evidence>